<protein>
    <submittedName>
        <fullName evidence="2">TetR family transcriptional regulator</fullName>
    </submittedName>
</protein>
<accession>A0A1Q2CRH6</accession>
<evidence type="ECO:0000259" key="1">
    <source>
        <dbReference type="Pfam" id="PF17940"/>
    </source>
</evidence>
<evidence type="ECO:0000313" key="3">
    <source>
        <dbReference type="Proteomes" id="UP000188145"/>
    </source>
</evidence>
<evidence type="ECO:0000313" key="2">
    <source>
        <dbReference type="EMBL" id="AQP48704.1"/>
    </source>
</evidence>
<feature type="domain" description="Tetracyclin repressor-like C-terminal group 31" evidence="1">
    <location>
        <begin position="91"/>
        <end position="194"/>
    </location>
</feature>
<gene>
    <name evidence="2" type="ORF">BW730_15530</name>
</gene>
<dbReference type="InterPro" id="IPR041583">
    <property type="entry name" value="TetR_C_31"/>
</dbReference>
<name>A0A1Q2CRH6_9ACTN</name>
<dbReference type="AlphaFoldDB" id="A0A1Q2CRH6"/>
<dbReference type="EMBL" id="CP019606">
    <property type="protein sequence ID" value="AQP48704.1"/>
    <property type="molecule type" value="Genomic_DNA"/>
</dbReference>
<dbReference type="Gene3D" id="1.10.357.10">
    <property type="entry name" value="Tetracycline Repressor, domain 2"/>
    <property type="match status" value="1"/>
</dbReference>
<dbReference type="STRING" id="1332264.BW730_15530"/>
<dbReference type="SUPFAM" id="SSF46689">
    <property type="entry name" value="Homeodomain-like"/>
    <property type="match status" value="1"/>
</dbReference>
<organism evidence="2 3">
    <name type="scientific">Tessaracoccus aquimaris</name>
    <dbReference type="NCBI Taxonomy" id="1332264"/>
    <lineage>
        <taxon>Bacteria</taxon>
        <taxon>Bacillati</taxon>
        <taxon>Actinomycetota</taxon>
        <taxon>Actinomycetes</taxon>
        <taxon>Propionibacteriales</taxon>
        <taxon>Propionibacteriaceae</taxon>
        <taxon>Tessaracoccus</taxon>
    </lineage>
</organism>
<sequence>MIVEHERGGGMERKDVIADAGIRLVAREGVHALTHRRVDVEAGLPAGSTSYYARTRRELVALVAARLSDGSAGDLDHLVIPDVLTPAEAGCILAGVARGMAGRGDAQAARFLLMLEVRDDLELRDLLTPAAAVRSQVTDLAARLLAALGVPEGVRDVPASQLVVLVDALLMYDTSHAEPVDLETTLTAYLRGIIG</sequence>
<reference evidence="3" key="1">
    <citation type="submission" date="2017-02" db="EMBL/GenBank/DDBJ databases">
        <title>Tessaracoccus aquaemaris sp. nov., isolated from the intestine of a Korean rockfish, Sebastes schlegelii, in a marine aquaculture pond.</title>
        <authorList>
            <person name="Tak E.J."/>
            <person name="Bae J.-W."/>
        </authorList>
    </citation>
    <scope>NUCLEOTIDE SEQUENCE [LARGE SCALE GENOMIC DNA]</scope>
    <source>
        <strain evidence="3">NSG39</strain>
    </source>
</reference>
<dbReference type="Pfam" id="PF17940">
    <property type="entry name" value="TetR_C_31"/>
    <property type="match status" value="1"/>
</dbReference>
<dbReference type="InterPro" id="IPR009057">
    <property type="entry name" value="Homeodomain-like_sf"/>
</dbReference>
<dbReference type="KEGG" id="tes:BW730_15530"/>
<dbReference type="Proteomes" id="UP000188145">
    <property type="component" value="Chromosome"/>
</dbReference>
<proteinExistence type="predicted"/>
<keyword evidence="3" id="KW-1185">Reference proteome</keyword>